<evidence type="ECO:0000313" key="1">
    <source>
        <dbReference type="EMBL" id="SHG95202.1"/>
    </source>
</evidence>
<accession>A0A1M5P0A4</accession>
<evidence type="ECO:0000313" key="2">
    <source>
        <dbReference type="Proteomes" id="UP000184501"/>
    </source>
</evidence>
<dbReference type="STRING" id="2017.SAMN05444320_11725"/>
<proteinExistence type="predicted"/>
<sequence>MAVSANLDALLDKKYEELPLEQVLEAPVAALAGVSEADGELLKKAFNITTVADLGRNKHFRAAAALLDLHNASK</sequence>
<reference evidence="1 2" key="1">
    <citation type="submission" date="2016-11" db="EMBL/GenBank/DDBJ databases">
        <authorList>
            <person name="Jaros S."/>
            <person name="Januszkiewicz K."/>
            <person name="Wedrychowicz H."/>
        </authorList>
    </citation>
    <scope>NUCLEOTIDE SEQUENCE [LARGE SCALE GENOMIC DNA]</scope>
    <source>
        <strain evidence="1 2">DSM 44523</strain>
    </source>
</reference>
<dbReference type="RefSeq" id="WP_073489773.1">
    <property type="nucleotide sequence ID" value="NZ_FQVN01000017.1"/>
</dbReference>
<keyword evidence="2" id="KW-1185">Reference proteome</keyword>
<gene>
    <name evidence="1" type="ORF">SAMN05444320_11725</name>
</gene>
<dbReference type="OrthoDB" id="332209at2"/>
<dbReference type="Proteomes" id="UP000184501">
    <property type="component" value="Unassembled WGS sequence"/>
</dbReference>
<name>A0A1M5P0A4_STRHI</name>
<dbReference type="EMBL" id="FQVN01000017">
    <property type="protein sequence ID" value="SHG95202.1"/>
    <property type="molecule type" value="Genomic_DNA"/>
</dbReference>
<organism evidence="1 2">
    <name type="scientific">Streptoalloteichus hindustanus</name>
    <dbReference type="NCBI Taxonomy" id="2017"/>
    <lineage>
        <taxon>Bacteria</taxon>
        <taxon>Bacillati</taxon>
        <taxon>Actinomycetota</taxon>
        <taxon>Actinomycetes</taxon>
        <taxon>Pseudonocardiales</taxon>
        <taxon>Pseudonocardiaceae</taxon>
        <taxon>Streptoalloteichus</taxon>
    </lineage>
</organism>
<protein>
    <submittedName>
        <fullName evidence="1">Uncharacterized protein</fullName>
    </submittedName>
</protein>
<dbReference type="AlphaFoldDB" id="A0A1M5P0A4"/>